<proteinExistence type="predicted"/>
<accession>A0A7H0HLW1</accession>
<feature type="region of interest" description="Disordered" evidence="1">
    <location>
        <begin position="74"/>
        <end position="101"/>
    </location>
</feature>
<reference evidence="3 4" key="1">
    <citation type="submission" date="2020-08" db="EMBL/GenBank/DDBJ databases">
        <title>A novel species.</title>
        <authorList>
            <person name="Gao J."/>
        </authorList>
    </citation>
    <scope>NUCLEOTIDE SEQUENCE [LARGE SCALE GENOMIC DNA]</scope>
    <source>
        <strain evidence="3 4">CRPJ-33</strain>
    </source>
</reference>
<evidence type="ECO:0000313" key="3">
    <source>
        <dbReference type="EMBL" id="QNP61527.1"/>
    </source>
</evidence>
<dbReference type="RefSeq" id="WP_187738734.1">
    <property type="nucleotide sequence ID" value="NZ_CP060825.1"/>
</dbReference>
<gene>
    <name evidence="3" type="ORF">IAG43_00375</name>
</gene>
<evidence type="ECO:0000313" key="4">
    <source>
        <dbReference type="Proteomes" id="UP000516230"/>
    </source>
</evidence>
<dbReference type="InterPro" id="IPR056911">
    <property type="entry name" value="Phage_Znf_bind_put"/>
</dbReference>
<dbReference type="EMBL" id="CP060825">
    <property type="protein sequence ID" value="QNP61527.1"/>
    <property type="molecule type" value="Genomic_DNA"/>
</dbReference>
<name>A0A7H0HLW1_9ACTN</name>
<keyword evidence="4" id="KW-1185">Reference proteome</keyword>
<feature type="domain" description="DNA-binding phage zinc finger" evidence="2">
    <location>
        <begin position="22"/>
        <end position="60"/>
    </location>
</feature>
<sequence length="101" mass="10634">MTSAILPSPAADAAHDAAHTTAARFRHGVYAVPCTTCHVPAGALCLARRSVHPSRREAYRVDHRSSVLVPLLVGRDQAPASPGPVRPRTAAPAGRRDRTGP</sequence>
<evidence type="ECO:0000256" key="1">
    <source>
        <dbReference type="SAM" id="MobiDB-lite"/>
    </source>
</evidence>
<dbReference type="AlphaFoldDB" id="A0A7H0HLW1"/>
<dbReference type="Proteomes" id="UP000516230">
    <property type="component" value="Chromosome"/>
</dbReference>
<organism evidence="3 4">
    <name type="scientific">Streptomyces genisteinicus</name>
    <dbReference type="NCBI Taxonomy" id="2768068"/>
    <lineage>
        <taxon>Bacteria</taxon>
        <taxon>Bacillati</taxon>
        <taxon>Actinomycetota</taxon>
        <taxon>Actinomycetes</taxon>
        <taxon>Kitasatosporales</taxon>
        <taxon>Streptomycetaceae</taxon>
        <taxon>Streptomyces</taxon>
    </lineage>
</organism>
<dbReference type="KEGG" id="sgj:IAG43_00375"/>
<evidence type="ECO:0000259" key="2">
    <source>
        <dbReference type="Pfam" id="PF24623"/>
    </source>
</evidence>
<protein>
    <recommendedName>
        <fullName evidence="2">DNA-binding phage zinc finger domain-containing protein</fullName>
    </recommendedName>
</protein>
<dbReference type="Pfam" id="PF24623">
    <property type="entry name" value="Phage_zn_bind_8"/>
    <property type="match status" value="1"/>
</dbReference>